<organism evidence="7 8">
    <name type="scientific">Marinobacter shengliensis</name>
    <dbReference type="NCBI Taxonomy" id="1389223"/>
    <lineage>
        <taxon>Bacteria</taxon>
        <taxon>Pseudomonadati</taxon>
        <taxon>Pseudomonadota</taxon>
        <taxon>Gammaproteobacteria</taxon>
        <taxon>Pseudomonadales</taxon>
        <taxon>Marinobacteraceae</taxon>
        <taxon>Marinobacter</taxon>
    </lineage>
</organism>
<keyword evidence="3" id="KW-0378">Hydrolase</keyword>
<proteinExistence type="predicted"/>
<dbReference type="Gene3D" id="3.40.140.10">
    <property type="entry name" value="Cytidine Deaminase, domain 2"/>
    <property type="match status" value="1"/>
</dbReference>
<protein>
    <submittedName>
        <fullName evidence="7">Mov34/MPN/PAD-1 family protein</fullName>
    </submittedName>
</protein>
<dbReference type="InterPro" id="IPR028090">
    <property type="entry name" value="JAB_dom_prok"/>
</dbReference>
<evidence type="ECO:0000256" key="3">
    <source>
        <dbReference type="ARBA" id="ARBA00022801"/>
    </source>
</evidence>
<reference evidence="7 8" key="1">
    <citation type="submission" date="2024-09" db="EMBL/GenBank/DDBJ databases">
        <title>Draft genome sequences of 6 high pH adapted Marinobacter shengliensis sp. isolated from Mariana forearc serpentinite mud volcanoes.</title>
        <authorList>
            <person name="Elkassas S."/>
            <person name="Serres M."/>
            <person name="Michael N."/>
            <person name="Amina P."/>
            <person name="Teodora Z."/>
            <person name="Julie H."/>
        </authorList>
    </citation>
    <scope>NUCLEOTIDE SEQUENCE [LARGE SCALE GENOMIC DNA]</scope>
    <source>
        <strain evidence="7 8">EB4</strain>
    </source>
</reference>
<dbReference type="EMBL" id="JBHFLD010000014">
    <property type="protein sequence ID" value="MFB2716193.1"/>
    <property type="molecule type" value="Genomic_DNA"/>
</dbReference>
<dbReference type="RefSeq" id="WP_374814536.1">
    <property type="nucleotide sequence ID" value="NZ_JBHFLD010000014.1"/>
</dbReference>
<dbReference type="SUPFAM" id="SSF102712">
    <property type="entry name" value="JAB1/MPN domain"/>
    <property type="match status" value="1"/>
</dbReference>
<dbReference type="Proteomes" id="UP001576762">
    <property type="component" value="Unassembled WGS sequence"/>
</dbReference>
<evidence type="ECO:0000256" key="1">
    <source>
        <dbReference type="ARBA" id="ARBA00022670"/>
    </source>
</evidence>
<evidence type="ECO:0000313" key="7">
    <source>
        <dbReference type="EMBL" id="MFB2716193.1"/>
    </source>
</evidence>
<sequence>MCVETAFPVLFADESTHVYIHEDVVAAFQQARQSGNEKERFGVIIGSKDNGKECYWIEYLTEPYSGDDSGFKSFTLKDPAHQAVVDQKFKESDGRLAYLGTWHTHPEPFPAPSSVDLRDWSKCLSRNDDRQLFFCIVGTSEFRFFRRQNRKFHQMKMTHNI</sequence>
<name>A0ABV4W896_9GAMM</name>
<gene>
    <name evidence="7" type="ORF">ACE05E_11955</name>
</gene>
<dbReference type="Pfam" id="PF14464">
    <property type="entry name" value="Prok-JAB"/>
    <property type="match status" value="1"/>
</dbReference>
<evidence type="ECO:0000259" key="6">
    <source>
        <dbReference type="Pfam" id="PF14464"/>
    </source>
</evidence>
<comment type="caution">
    <text evidence="7">The sequence shown here is derived from an EMBL/GenBank/DDBJ whole genome shotgun (WGS) entry which is preliminary data.</text>
</comment>
<feature type="domain" description="JAB" evidence="6">
    <location>
        <begin position="22"/>
        <end position="146"/>
    </location>
</feature>
<keyword evidence="2" id="KW-0479">Metal-binding</keyword>
<evidence type="ECO:0000256" key="4">
    <source>
        <dbReference type="ARBA" id="ARBA00022833"/>
    </source>
</evidence>
<evidence type="ECO:0000313" key="8">
    <source>
        <dbReference type="Proteomes" id="UP001576762"/>
    </source>
</evidence>
<accession>A0ABV4W896</accession>
<evidence type="ECO:0000256" key="5">
    <source>
        <dbReference type="ARBA" id="ARBA00023049"/>
    </source>
</evidence>
<keyword evidence="8" id="KW-1185">Reference proteome</keyword>
<evidence type="ECO:0000256" key="2">
    <source>
        <dbReference type="ARBA" id="ARBA00022723"/>
    </source>
</evidence>
<keyword evidence="1" id="KW-0645">Protease</keyword>
<keyword evidence="4" id="KW-0862">Zinc</keyword>
<keyword evidence="5" id="KW-0482">Metalloprotease</keyword>